<organism evidence="8 9">
    <name type="scientific">Chaetomium globosum (strain ATCC 6205 / CBS 148.51 / DSM 1962 / NBRC 6347 / NRRL 1970)</name>
    <name type="common">Soil fungus</name>
    <dbReference type="NCBI Taxonomy" id="306901"/>
    <lineage>
        <taxon>Eukaryota</taxon>
        <taxon>Fungi</taxon>
        <taxon>Dikarya</taxon>
        <taxon>Ascomycota</taxon>
        <taxon>Pezizomycotina</taxon>
        <taxon>Sordariomycetes</taxon>
        <taxon>Sordariomycetidae</taxon>
        <taxon>Sordariales</taxon>
        <taxon>Chaetomiaceae</taxon>
        <taxon>Chaetomium</taxon>
    </lineage>
</organism>
<dbReference type="UniPathway" id="UPA00109">
    <property type="reaction ID" value="UER00189"/>
</dbReference>
<evidence type="ECO:0000256" key="5">
    <source>
        <dbReference type="ARBA" id="ARBA00024331"/>
    </source>
</evidence>
<dbReference type="PANTHER" id="PTHR21139">
    <property type="entry name" value="TRIOSEPHOSPHATE ISOMERASE"/>
    <property type="match status" value="1"/>
</dbReference>
<evidence type="ECO:0000313" key="8">
    <source>
        <dbReference type="EMBL" id="EAQ87831.1"/>
    </source>
</evidence>
<evidence type="ECO:0000313" key="9">
    <source>
        <dbReference type="Proteomes" id="UP000001056"/>
    </source>
</evidence>
<dbReference type="PANTHER" id="PTHR21139:SF2">
    <property type="entry name" value="TRIOSEPHOSPHATE ISOMERASE"/>
    <property type="match status" value="1"/>
</dbReference>
<dbReference type="GO" id="GO:0005829">
    <property type="term" value="C:cytosol"/>
    <property type="evidence" value="ECO:0007669"/>
    <property type="project" value="TreeGrafter"/>
</dbReference>
<dbReference type="PROSITE" id="PS51440">
    <property type="entry name" value="TIM_2"/>
    <property type="match status" value="1"/>
</dbReference>
<dbReference type="GO" id="GO:0046166">
    <property type="term" value="P:glyceraldehyde-3-phosphate biosynthetic process"/>
    <property type="evidence" value="ECO:0007669"/>
    <property type="project" value="TreeGrafter"/>
</dbReference>
<proteinExistence type="inferred from homology"/>
<keyword evidence="7" id="KW-1133">Transmembrane helix</keyword>
<keyword evidence="7" id="KW-0812">Transmembrane</keyword>
<dbReference type="OrthoDB" id="6715177at2759"/>
<keyword evidence="9" id="KW-1185">Reference proteome</keyword>
<comment type="similarity">
    <text evidence="1">Belongs to the triosephosphate isomerase family.</text>
</comment>
<dbReference type="InterPro" id="IPR013785">
    <property type="entry name" value="Aldolase_TIM"/>
</dbReference>
<evidence type="ECO:0000256" key="6">
    <source>
        <dbReference type="ARBA" id="ARBA00031906"/>
    </source>
</evidence>
<dbReference type="eggNOG" id="KOG1643">
    <property type="taxonomic scope" value="Eukaryota"/>
</dbReference>
<protein>
    <recommendedName>
        <fullName evidence="3">triose-phosphate isomerase</fullName>
        <ecNumber evidence="3">5.3.1.1</ecNumber>
    </recommendedName>
    <alternativeName>
        <fullName evidence="6">Triose-phosphate isomerase</fullName>
    </alternativeName>
</protein>
<evidence type="ECO:0000256" key="7">
    <source>
        <dbReference type="SAM" id="Phobius"/>
    </source>
</evidence>
<dbReference type="VEuPathDB" id="FungiDB:CHGG_04450"/>
<dbReference type="STRING" id="306901.Q2H196"/>
<dbReference type="GO" id="GO:0006096">
    <property type="term" value="P:glycolytic process"/>
    <property type="evidence" value="ECO:0007669"/>
    <property type="project" value="UniProtKB-UniPathway"/>
</dbReference>
<dbReference type="InterPro" id="IPR000652">
    <property type="entry name" value="Triosephosphate_isomerase"/>
</dbReference>
<comment type="pathway">
    <text evidence="5">Carbohydrate biosynthesis.</text>
</comment>
<dbReference type="GeneID" id="4391645"/>
<evidence type="ECO:0000256" key="2">
    <source>
        <dbReference type="ARBA" id="ARBA00011738"/>
    </source>
</evidence>
<dbReference type="RefSeq" id="XP_001223664.1">
    <property type="nucleotide sequence ID" value="XM_001223663.1"/>
</dbReference>
<dbReference type="Proteomes" id="UP000001056">
    <property type="component" value="Unassembled WGS sequence"/>
</dbReference>
<dbReference type="EMBL" id="CH408032">
    <property type="protein sequence ID" value="EAQ87831.1"/>
    <property type="molecule type" value="Genomic_DNA"/>
</dbReference>
<dbReference type="GO" id="GO:0006094">
    <property type="term" value="P:gluconeogenesis"/>
    <property type="evidence" value="ECO:0007669"/>
    <property type="project" value="UniProtKB-UniPathway"/>
</dbReference>
<reference evidence="9" key="1">
    <citation type="journal article" date="2015" name="Genome Announc.">
        <title>Draft genome sequence of the cellulolytic fungus Chaetomium globosum.</title>
        <authorList>
            <person name="Cuomo C.A."/>
            <person name="Untereiner W.A."/>
            <person name="Ma L.-J."/>
            <person name="Grabherr M."/>
            <person name="Birren B.W."/>
        </authorList>
    </citation>
    <scope>NUCLEOTIDE SEQUENCE [LARGE SCALE GENOMIC DNA]</scope>
    <source>
        <strain evidence="9">ATCC 6205 / CBS 148.51 / DSM 1962 / NBRC 6347 / NRRL 1970</strain>
    </source>
</reference>
<keyword evidence="7" id="KW-0472">Membrane</keyword>
<evidence type="ECO:0000256" key="4">
    <source>
        <dbReference type="ARBA" id="ARBA00023235"/>
    </source>
</evidence>
<evidence type="ECO:0000256" key="1">
    <source>
        <dbReference type="ARBA" id="ARBA00007422"/>
    </source>
</evidence>
<sequence>MAAANTPTPTRPLSGHRPLLGVSTKMYFTHARTTAFTRTLLTHLISTPRAAEVLSSIDAFLIPDFISLPAVLAAITTTTTPSGLPITIGAQDCAAADFGPFTGEVSPAVLHEVGCGMVELGHAERRALFGETDGDVAAKAGAVVRNGMVPLVCVGEKRGGGGEGDGDGDGDGDGVRAAAEEVGRQVAAVLGELDPEAEVVLAYEPVWAIGAPEPASAAHVKGVVRRLRESEVVKARKGLTRIVYGGAAGPGLWAQLGGEVDGLFLGRFAHQPEQFVKMLYEVGGRSIMGSSNDNRTIALDISSTKRSNDQPSPKPTFLPIAEFRQPISRTSMENTPVRMPEAIRVAKLQMAEDGGLPSSVNTGKSRFFQPVGGFESTRRTGTWGGFVSSASTYLNELRNLLFIQALGIYSFLRVQLKKLAGAVTKLAGLAGFAIACVALWSALSSMHDTRQALVLAQWTARKDFLQYCHSVRETT</sequence>
<feature type="transmembrane region" description="Helical" evidence="7">
    <location>
        <begin position="426"/>
        <end position="443"/>
    </location>
</feature>
<dbReference type="UniPathway" id="UPA00138"/>
<dbReference type="AlphaFoldDB" id="Q2H196"/>
<dbReference type="Gene3D" id="3.20.20.70">
    <property type="entry name" value="Aldolase class I"/>
    <property type="match status" value="1"/>
</dbReference>
<dbReference type="GO" id="GO:0019563">
    <property type="term" value="P:glycerol catabolic process"/>
    <property type="evidence" value="ECO:0007669"/>
    <property type="project" value="TreeGrafter"/>
</dbReference>
<dbReference type="SUPFAM" id="SSF51351">
    <property type="entry name" value="Triosephosphate isomerase (TIM)"/>
    <property type="match status" value="1"/>
</dbReference>
<keyword evidence="4" id="KW-0413">Isomerase</keyword>
<accession>Q2H196</accession>
<dbReference type="HOGENOM" id="CLU_574902_0_0_1"/>
<dbReference type="Pfam" id="PF00121">
    <property type="entry name" value="TIM"/>
    <property type="match status" value="1"/>
</dbReference>
<comment type="subunit">
    <text evidence="2">Homodimer.</text>
</comment>
<evidence type="ECO:0000256" key="3">
    <source>
        <dbReference type="ARBA" id="ARBA00011940"/>
    </source>
</evidence>
<dbReference type="EC" id="5.3.1.1" evidence="3"/>
<dbReference type="InterPro" id="IPR035990">
    <property type="entry name" value="TIM_sf"/>
</dbReference>
<dbReference type="InParanoid" id="Q2H196"/>
<dbReference type="CDD" id="cd00311">
    <property type="entry name" value="TIM"/>
    <property type="match status" value="1"/>
</dbReference>
<name>Q2H196_CHAGB</name>
<gene>
    <name evidence="8" type="ORF">CHGG_04450</name>
</gene>
<dbReference type="GO" id="GO:0004807">
    <property type="term" value="F:triose-phosphate isomerase activity"/>
    <property type="evidence" value="ECO:0007669"/>
    <property type="project" value="UniProtKB-EC"/>
</dbReference>